<reference evidence="1 2" key="1">
    <citation type="submission" date="2016-01" db="EMBL/GenBank/DDBJ databases">
        <title>Genome sequence of the acidophilic iron oxidising Ferrovum strain Z-31.</title>
        <authorList>
            <person name="Poehlein A."/>
            <person name="Ullrich S.R."/>
            <person name="Schloemann M."/>
            <person name="Muehling M."/>
            <person name="Daniel R."/>
        </authorList>
    </citation>
    <scope>NUCLEOTIDE SEQUENCE [LARGE SCALE GENOMIC DNA]</scope>
    <source>
        <strain evidence="1 2">Z-31</strain>
    </source>
</reference>
<evidence type="ECO:0000313" key="1">
    <source>
        <dbReference type="EMBL" id="KXW58061.1"/>
    </source>
</evidence>
<keyword evidence="2" id="KW-1185">Reference proteome</keyword>
<dbReference type="Proteomes" id="UP000075653">
    <property type="component" value="Unassembled WGS sequence"/>
</dbReference>
<dbReference type="STRING" id="1789004.FEMY_14120"/>
<protein>
    <recommendedName>
        <fullName evidence="3">DUF4214 domain-containing protein</fullName>
    </recommendedName>
</protein>
<dbReference type="RefSeq" id="WP_062188098.1">
    <property type="nucleotide sequence ID" value="NZ_CP149478.1"/>
</dbReference>
<dbReference type="EMBL" id="LRRD01000026">
    <property type="protein sequence ID" value="KXW58061.1"/>
    <property type="molecule type" value="Genomic_DNA"/>
</dbReference>
<evidence type="ECO:0000313" key="2">
    <source>
        <dbReference type="Proteomes" id="UP000075653"/>
    </source>
</evidence>
<comment type="caution">
    <text evidence="1">The sequence shown here is derived from an EMBL/GenBank/DDBJ whole genome shotgun (WGS) entry which is preliminary data.</text>
</comment>
<sequence length="571" mass="58615">MQINLSWDSSVASAPSSFKTEVQQAANMLDQSILNNVTVTIQVGWGEDGGASIPSSAAATGGPSSTTFASYGPTNNSQAIATLKNQALLNGYQDIATTLPASNPFGSNYLMLSATEAKVLGVSNPYPAKYDGSIGFSTTDTTISSAGIVGIALHELTHALGRVNGWVDSQGTSWYTPLDLYTYSAPGQLWNPSNTSTPGYFSIDGGVTNLGNFSTWDPADFSNTITDPFGAQVAGSRITFTSLDLQVMQTLGFNTTSSSIGVAYDLGTTQSPGEAALLLGAAFGTQVVNDRVLVGDWIKFFDNGGTLLQGARALVGSGNISAADNASFVTALWQHVIGTPIDATDLALYTNALANGTFTQASLLVAAADTAPNQAHLNLTGLGQTGLGFTPVSTNAQGIESVSYASASTNYTLTGNPGAGTITVTGAAGTDTLIGVQHVKFTNVKLAFDMGSNQAGGQAAELIGAAYGDSALSNQTLVASSLTTFDGGSTMQQAAQNVAASMNLSNTAFISTLWQHVIGTPIDAVDLASLINSLTNGTFTQASLLSFAAENPINQNHVNLVGLAQHGLVYA</sequence>
<dbReference type="AlphaFoldDB" id="A0A149VXU8"/>
<accession>A0A149VXU8</accession>
<proteinExistence type="predicted"/>
<evidence type="ECO:0008006" key="3">
    <source>
        <dbReference type="Google" id="ProtNLM"/>
    </source>
</evidence>
<dbReference type="NCBIfam" id="NF038122">
    <property type="entry name" value="metallo_LGF"/>
    <property type="match status" value="1"/>
</dbReference>
<gene>
    <name evidence="1" type="ORF">FEMY_14120</name>
</gene>
<name>A0A149VXU8_9PROT</name>
<dbReference type="PATRIC" id="fig|1789004.3.peg.1431"/>
<organism evidence="1 2">
    <name type="scientific">Ferrovum myxofaciens</name>
    <dbReference type="NCBI Taxonomy" id="416213"/>
    <lineage>
        <taxon>Bacteria</taxon>
        <taxon>Pseudomonadati</taxon>
        <taxon>Pseudomonadota</taxon>
        <taxon>Betaproteobacteria</taxon>
        <taxon>Ferrovales</taxon>
        <taxon>Ferrovaceae</taxon>
        <taxon>Ferrovum</taxon>
    </lineage>
</organism>